<dbReference type="InterPro" id="IPR004839">
    <property type="entry name" value="Aminotransferase_I/II_large"/>
</dbReference>
<dbReference type="CDD" id="cd00609">
    <property type="entry name" value="AAT_like"/>
    <property type="match status" value="1"/>
</dbReference>
<accession>A0A9D1H2I5</accession>
<name>A0A9D1H2I5_9FIRM</name>
<evidence type="ECO:0000256" key="3">
    <source>
        <dbReference type="ARBA" id="ARBA00011738"/>
    </source>
</evidence>
<dbReference type="PANTHER" id="PTHR42790">
    <property type="entry name" value="AMINOTRANSFERASE"/>
    <property type="match status" value="1"/>
</dbReference>
<keyword evidence="4 8" id="KW-0032">Aminotransferase</keyword>
<keyword evidence="6" id="KW-0663">Pyridoxal phosphate</keyword>
<dbReference type="GO" id="GO:0030170">
    <property type="term" value="F:pyridoxal phosphate binding"/>
    <property type="evidence" value="ECO:0007669"/>
    <property type="project" value="InterPro"/>
</dbReference>
<evidence type="ECO:0000259" key="7">
    <source>
        <dbReference type="Pfam" id="PF00155"/>
    </source>
</evidence>
<protein>
    <submittedName>
        <fullName evidence="8">PLP-dependent aminotransferase family protein</fullName>
    </submittedName>
</protein>
<organism evidence="8 9">
    <name type="scientific">Candidatus Ornithomonoglobus intestinigallinarum</name>
    <dbReference type="NCBI Taxonomy" id="2840894"/>
    <lineage>
        <taxon>Bacteria</taxon>
        <taxon>Bacillati</taxon>
        <taxon>Bacillota</taxon>
        <taxon>Clostridia</taxon>
        <taxon>Candidatus Ornithomonoglobus</taxon>
    </lineage>
</organism>
<comment type="similarity">
    <text evidence="2">Belongs to the class-I pyridoxal-phosphate-dependent aminotransferase family.</text>
</comment>
<proteinExistence type="inferred from homology"/>
<keyword evidence="5" id="KW-0808">Transferase</keyword>
<dbReference type="InterPro" id="IPR050859">
    <property type="entry name" value="Class-I_PLP-dep_aminotransf"/>
</dbReference>
<comment type="subunit">
    <text evidence="3">Homodimer.</text>
</comment>
<dbReference type="InterPro" id="IPR015424">
    <property type="entry name" value="PyrdxlP-dep_Trfase"/>
</dbReference>
<comment type="caution">
    <text evidence="8">The sequence shown here is derived from an EMBL/GenBank/DDBJ whole genome shotgun (WGS) entry which is preliminary data.</text>
</comment>
<evidence type="ECO:0000256" key="4">
    <source>
        <dbReference type="ARBA" id="ARBA00022576"/>
    </source>
</evidence>
<dbReference type="PANTHER" id="PTHR42790:SF19">
    <property type="entry name" value="KYNURENINE_ALPHA-AMINOADIPATE AMINOTRANSFERASE, MITOCHONDRIAL"/>
    <property type="match status" value="1"/>
</dbReference>
<gene>
    <name evidence="8" type="ORF">IAA60_05870</name>
</gene>
<feature type="domain" description="Aminotransferase class I/classII large" evidence="7">
    <location>
        <begin position="63"/>
        <end position="390"/>
    </location>
</feature>
<evidence type="ECO:0000256" key="6">
    <source>
        <dbReference type="ARBA" id="ARBA00022898"/>
    </source>
</evidence>
<dbReference type="GO" id="GO:1901605">
    <property type="term" value="P:alpha-amino acid metabolic process"/>
    <property type="evidence" value="ECO:0007669"/>
    <property type="project" value="TreeGrafter"/>
</dbReference>
<sequence length="398" mass="44253">MMNYEKFYADRVKPMKGSAIREMFKRMADPEIISLAGGNPASELFPGEELSKIAGKILMTNPTGALQYGTTDGVPAMKECALSRARKVNAVKDGDQVLIMTGANQGIDLTAKAILNKGDKIIVESPSFIGSLNAFRTYEAQLIGVPMDDKGMRTDALEETLKANPDVKMIYTIPTFQNPTGTTMPLERRQRLIELANEYDVIIIEDNPYGDLRFRGEEVPTVKSLDTDGRVIYAGSFSKILSPGMRLGYLIGAPELLEKIEILKQVNDVHTPVLTQMMCAEFMKKYDIDKYIEKNRELYGKKCAVMLDAMEKYFPAGKVKWTVPDGGIFLWCECEGIEDITPVMDKALEKKVAIVPGSNFAIDQSAPSNMFRLNYSSATPEKLEEGIRRLGEALKEVL</sequence>
<dbReference type="Gene3D" id="3.40.640.10">
    <property type="entry name" value="Type I PLP-dependent aspartate aminotransferase-like (Major domain)"/>
    <property type="match status" value="1"/>
</dbReference>
<dbReference type="AlphaFoldDB" id="A0A9D1H2I5"/>
<evidence type="ECO:0000256" key="2">
    <source>
        <dbReference type="ARBA" id="ARBA00007441"/>
    </source>
</evidence>
<evidence type="ECO:0000256" key="1">
    <source>
        <dbReference type="ARBA" id="ARBA00001933"/>
    </source>
</evidence>
<dbReference type="GO" id="GO:0008483">
    <property type="term" value="F:transaminase activity"/>
    <property type="evidence" value="ECO:0007669"/>
    <property type="project" value="UniProtKB-KW"/>
</dbReference>
<dbReference type="EMBL" id="DVLU01000057">
    <property type="protein sequence ID" value="HIT85417.1"/>
    <property type="molecule type" value="Genomic_DNA"/>
</dbReference>
<dbReference type="InterPro" id="IPR015421">
    <property type="entry name" value="PyrdxlP-dep_Trfase_major"/>
</dbReference>
<comment type="cofactor">
    <cofactor evidence="1">
        <name>pyridoxal 5'-phosphate</name>
        <dbReference type="ChEBI" id="CHEBI:597326"/>
    </cofactor>
</comment>
<reference evidence="8" key="1">
    <citation type="submission" date="2020-10" db="EMBL/GenBank/DDBJ databases">
        <authorList>
            <person name="Gilroy R."/>
        </authorList>
    </citation>
    <scope>NUCLEOTIDE SEQUENCE</scope>
    <source>
        <strain evidence="8">CHK181-108</strain>
    </source>
</reference>
<dbReference type="Proteomes" id="UP000824165">
    <property type="component" value="Unassembled WGS sequence"/>
</dbReference>
<evidence type="ECO:0000313" key="9">
    <source>
        <dbReference type="Proteomes" id="UP000824165"/>
    </source>
</evidence>
<evidence type="ECO:0000313" key="8">
    <source>
        <dbReference type="EMBL" id="HIT85417.1"/>
    </source>
</evidence>
<evidence type="ECO:0000256" key="5">
    <source>
        <dbReference type="ARBA" id="ARBA00022679"/>
    </source>
</evidence>
<dbReference type="FunFam" id="3.40.640.10:FF:000053">
    <property type="entry name" value="Aminotransferase, class I"/>
    <property type="match status" value="1"/>
</dbReference>
<dbReference type="Gene3D" id="3.90.1150.10">
    <property type="entry name" value="Aspartate Aminotransferase, domain 1"/>
    <property type="match status" value="1"/>
</dbReference>
<dbReference type="InterPro" id="IPR015422">
    <property type="entry name" value="PyrdxlP-dep_Trfase_small"/>
</dbReference>
<dbReference type="SUPFAM" id="SSF53383">
    <property type="entry name" value="PLP-dependent transferases"/>
    <property type="match status" value="1"/>
</dbReference>
<reference evidence="8" key="2">
    <citation type="journal article" date="2021" name="PeerJ">
        <title>Extensive microbial diversity within the chicken gut microbiome revealed by metagenomics and culture.</title>
        <authorList>
            <person name="Gilroy R."/>
            <person name="Ravi A."/>
            <person name="Getino M."/>
            <person name="Pursley I."/>
            <person name="Horton D.L."/>
            <person name="Alikhan N.F."/>
            <person name="Baker D."/>
            <person name="Gharbi K."/>
            <person name="Hall N."/>
            <person name="Watson M."/>
            <person name="Adriaenssens E.M."/>
            <person name="Foster-Nyarko E."/>
            <person name="Jarju S."/>
            <person name="Secka A."/>
            <person name="Antonio M."/>
            <person name="Oren A."/>
            <person name="Chaudhuri R.R."/>
            <person name="La Ragione R."/>
            <person name="Hildebrand F."/>
            <person name="Pallen M.J."/>
        </authorList>
    </citation>
    <scope>NUCLEOTIDE SEQUENCE</scope>
    <source>
        <strain evidence="8">CHK181-108</strain>
    </source>
</reference>
<dbReference type="Pfam" id="PF00155">
    <property type="entry name" value="Aminotran_1_2"/>
    <property type="match status" value="1"/>
</dbReference>